<dbReference type="SUPFAM" id="SSF52317">
    <property type="entry name" value="Class I glutamine amidotransferase-like"/>
    <property type="match status" value="1"/>
</dbReference>
<dbReference type="GO" id="GO:0005829">
    <property type="term" value="C:cytosol"/>
    <property type="evidence" value="ECO:0007669"/>
    <property type="project" value="TreeGrafter"/>
</dbReference>
<dbReference type="PANTHER" id="PTHR42695:SF5">
    <property type="entry name" value="GLUTAMINE AMIDOTRANSFERASE YLR126C-RELATED"/>
    <property type="match status" value="1"/>
</dbReference>
<protein>
    <recommendedName>
        <fullName evidence="1">Glutamine amidotransferase domain-containing protein</fullName>
    </recommendedName>
</protein>
<keyword evidence="3" id="KW-1185">Reference proteome</keyword>
<dbReference type="KEGG" id="uru:DSM104443_03708"/>
<proteinExistence type="predicted"/>
<gene>
    <name evidence="2" type="ORF">DSM104443_03708</name>
</gene>
<evidence type="ECO:0000313" key="2">
    <source>
        <dbReference type="EMBL" id="QJR12617.1"/>
    </source>
</evidence>
<dbReference type="InterPro" id="IPR029062">
    <property type="entry name" value="Class_I_gatase-like"/>
</dbReference>
<evidence type="ECO:0000313" key="3">
    <source>
        <dbReference type="Proteomes" id="UP000501534"/>
    </source>
</evidence>
<evidence type="ECO:0000259" key="1">
    <source>
        <dbReference type="Pfam" id="PF00117"/>
    </source>
</evidence>
<name>A0A6M4H407_9PROT</name>
<dbReference type="PROSITE" id="PS51273">
    <property type="entry name" value="GATASE_TYPE_1"/>
    <property type="match status" value="1"/>
</dbReference>
<dbReference type="CDD" id="cd01741">
    <property type="entry name" value="GATase1_1"/>
    <property type="match status" value="1"/>
</dbReference>
<dbReference type="InterPro" id="IPR044992">
    <property type="entry name" value="ChyE-like"/>
</dbReference>
<feature type="domain" description="Glutamine amidotransferase" evidence="1">
    <location>
        <begin position="43"/>
        <end position="180"/>
    </location>
</feature>
<dbReference type="EMBL" id="CP053069">
    <property type="protein sequence ID" value="QJR12617.1"/>
    <property type="molecule type" value="Genomic_DNA"/>
</dbReference>
<reference evidence="2 3" key="1">
    <citation type="submission" date="2020-04" db="EMBL/GenBank/DDBJ databases">
        <title>Usitatibacter rugosus gen. nov., sp. nov. and Usitatibacter palustris sp. nov., novel members of Usitatibacteraceae fam. nov. within the order Nitrosomonadales isolated from soil.</title>
        <authorList>
            <person name="Huber K.J."/>
            <person name="Neumann-Schaal M."/>
            <person name="Geppert A."/>
            <person name="Luckner M."/>
            <person name="Wanner G."/>
            <person name="Overmann J."/>
        </authorList>
    </citation>
    <scope>NUCLEOTIDE SEQUENCE [LARGE SCALE GENOMIC DNA]</scope>
    <source>
        <strain evidence="2 3">0125_3</strain>
    </source>
</reference>
<dbReference type="Proteomes" id="UP000501534">
    <property type="component" value="Chromosome"/>
</dbReference>
<dbReference type="AlphaFoldDB" id="A0A6M4H407"/>
<dbReference type="Gene3D" id="3.40.50.880">
    <property type="match status" value="1"/>
</dbReference>
<dbReference type="InterPro" id="IPR017926">
    <property type="entry name" value="GATASE"/>
</dbReference>
<accession>A0A6M4H407</accession>
<dbReference type="Pfam" id="PF00117">
    <property type="entry name" value="GATase"/>
    <property type="match status" value="1"/>
</dbReference>
<dbReference type="RefSeq" id="WP_171094974.1">
    <property type="nucleotide sequence ID" value="NZ_CP053069.1"/>
</dbReference>
<sequence length="237" mass="26362">MKPVLVFRHARTEGPGHFATFLDTSRLAWKLVKLDEGEAVPEDAGPYAGLAFMGGPMSANDELPWTRPVLSLMRDAVRRKVPVIGHCLGGQLLARALGAEVKANAVKEIGWNRVEAEDTSLARNWLGNDLREFTTFQWHGETFAIPESGERILRGTHCRNQAYVVGDRHLGMQCHVEMTPEMIRSWCDTGGDEVREASGSPAVQDVATIQAQMAERLPALRNVAERLYTRWATKLET</sequence>
<organism evidence="2 3">
    <name type="scientific">Usitatibacter rugosus</name>
    <dbReference type="NCBI Taxonomy" id="2732067"/>
    <lineage>
        <taxon>Bacteria</taxon>
        <taxon>Pseudomonadati</taxon>
        <taxon>Pseudomonadota</taxon>
        <taxon>Betaproteobacteria</taxon>
        <taxon>Nitrosomonadales</taxon>
        <taxon>Usitatibacteraceae</taxon>
        <taxon>Usitatibacter</taxon>
    </lineage>
</organism>
<dbReference type="PANTHER" id="PTHR42695">
    <property type="entry name" value="GLUTAMINE AMIDOTRANSFERASE YLR126C-RELATED"/>
    <property type="match status" value="1"/>
</dbReference>